<evidence type="ECO:0000259" key="9">
    <source>
        <dbReference type="Pfam" id="PF00808"/>
    </source>
</evidence>
<comment type="similarity">
    <text evidence="2">Belongs to the NFYB/HAP3 subunit family.</text>
</comment>
<protein>
    <recommendedName>
        <fullName evidence="9">Transcription factor CBF/NF-Y/archaeal histone domain-containing protein</fullName>
    </recommendedName>
</protein>
<keyword evidence="5" id="KW-0010">Activator</keyword>
<evidence type="ECO:0000313" key="10">
    <source>
        <dbReference type="EMBL" id="CAL5133616.1"/>
    </source>
</evidence>
<dbReference type="Gene3D" id="1.10.20.10">
    <property type="entry name" value="Histone, subunit A"/>
    <property type="match status" value="1"/>
</dbReference>
<dbReference type="GO" id="GO:0001228">
    <property type="term" value="F:DNA-binding transcription activator activity, RNA polymerase II-specific"/>
    <property type="evidence" value="ECO:0007669"/>
    <property type="project" value="InterPro"/>
</dbReference>
<keyword evidence="7" id="KW-0539">Nucleus</keyword>
<dbReference type="EMBL" id="CAXLJL010000156">
    <property type="protein sequence ID" value="CAL5133616.1"/>
    <property type="molecule type" value="Genomic_DNA"/>
</dbReference>
<dbReference type="GO" id="GO:0046982">
    <property type="term" value="F:protein heterodimerization activity"/>
    <property type="evidence" value="ECO:0007669"/>
    <property type="project" value="InterPro"/>
</dbReference>
<evidence type="ECO:0000256" key="3">
    <source>
        <dbReference type="ARBA" id="ARBA00023015"/>
    </source>
</evidence>
<keyword evidence="6" id="KW-0804">Transcription</keyword>
<evidence type="ECO:0000256" key="1">
    <source>
        <dbReference type="ARBA" id="ARBA00004123"/>
    </source>
</evidence>
<keyword evidence="4" id="KW-0238">DNA-binding</keyword>
<dbReference type="Proteomes" id="UP001497525">
    <property type="component" value="Unassembled WGS sequence"/>
</dbReference>
<evidence type="ECO:0000256" key="4">
    <source>
        <dbReference type="ARBA" id="ARBA00023125"/>
    </source>
</evidence>
<gene>
    <name evidence="10" type="ORF">CDAUBV1_LOCUS6878</name>
</gene>
<accession>A0AAV2TBW1</accession>
<evidence type="ECO:0000313" key="11">
    <source>
        <dbReference type="Proteomes" id="UP001497525"/>
    </source>
</evidence>
<dbReference type="Pfam" id="PF00808">
    <property type="entry name" value="CBFD_NFYB_HMF"/>
    <property type="match status" value="1"/>
</dbReference>
<comment type="caution">
    <text evidence="10">The sequence shown here is derived from an EMBL/GenBank/DDBJ whole genome shotgun (WGS) entry which is preliminary data.</text>
</comment>
<dbReference type="FunFam" id="1.10.20.10:FF:000110">
    <property type="entry name" value="Nuclear factor Y, subunit B1"/>
    <property type="match status" value="1"/>
</dbReference>
<dbReference type="InterPro" id="IPR009072">
    <property type="entry name" value="Histone-fold"/>
</dbReference>
<reference evidence="10" key="1">
    <citation type="submission" date="2024-06" db="EMBL/GenBank/DDBJ databases">
        <authorList>
            <person name="Liu X."/>
            <person name="Lenzi L."/>
            <person name="Haldenby T S."/>
            <person name="Uol C."/>
        </authorList>
    </citation>
    <scope>NUCLEOTIDE SEQUENCE</scope>
</reference>
<feature type="region of interest" description="Disordered" evidence="8">
    <location>
        <begin position="1"/>
        <end position="42"/>
    </location>
</feature>
<dbReference type="PANTHER" id="PTHR11064:SF9">
    <property type="entry name" value="NUCLEAR TRANSCRIPTION FACTOR Y SUBUNIT BETA"/>
    <property type="match status" value="1"/>
</dbReference>
<dbReference type="AlphaFoldDB" id="A0AAV2TBW1"/>
<proteinExistence type="inferred from homology"/>
<dbReference type="CDD" id="cd22907">
    <property type="entry name" value="HFD_NFYB"/>
    <property type="match status" value="1"/>
</dbReference>
<keyword evidence="3" id="KW-0805">Transcription regulation</keyword>
<evidence type="ECO:0000256" key="7">
    <source>
        <dbReference type="ARBA" id="ARBA00023242"/>
    </source>
</evidence>
<sequence length="260" mass="27569">MEGNTDSQGDGSSYQEQSYYEGLDGSLQDQDTEYQTVEVEQRSPLREQDRFLPIANVAKIMKRAVPGNGKIAKDAKECVQECVSEFISFITSEAAERCQTEKRKTINGEDILCAMNSLGFDNYVEPLKTFLVKFREISKLESSFLEESSTPNTTVILTPTVLTGNPSGLTTISSSSLGAASRQYTVVNGTTDMQGASASISVPNSSPEIKVPAAQLASISTPISSSLGTAIILPISTQLALVNGATTTVSTSESPGSGAA</sequence>
<feature type="compositionally biased region" description="Polar residues" evidence="8">
    <location>
        <begin position="1"/>
        <end position="18"/>
    </location>
</feature>
<dbReference type="GO" id="GO:0000978">
    <property type="term" value="F:RNA polymerase II cis-regulatory region sequence-specific DNA binding"/>
    <property type="evidence" value="ECO:0007669"/>
    <property type="project" value="TreeGrafter"/>
</dbReference>
<evidence type="ECO:0000256" key="6">
    <source>
        <dbReference type="ARBA" id="ARBA00023163"/>
    </source>
</evidence>
<evidence type="ECO:0000256" key="5">
    <source>
        <dbReference type="ARBA" id="ARBA00023159"/>
    </source>
</evidence>
<organism evidence="10 11">
    <name type="scientific">Calicophoron daubneyi</name>
    <name type="common">Rumen fluke</name>
    <name type="synonym">Paramphistomum daubneyi</name>
    <dbReference type="NCBI Taxonomy" id="300641"/>
    <lineage>
        <taxon>Eukaryota</taxon>
        <taxon>Metazoa</taxon>
        <taxon>Spiralia</taxon>
        <taxon>Lophotrochozoa</taxon>
        <taxon>Platyhelminthes</taxon>
        <taxon>Trematoda</taxon>
        <taxon>Digenea</taxon>
        <taxon>Plagiorchiida</taxon>
        <taxon>Pronocephalata</taxon>
        <taxon>Paramphistomoidea</taxon>
        <taxon>Paramphistomidae</taxon>
        <taxon>Calicophoron</taxon>
    </lineage>
</organism>
<dbReference type="SUPFAM" id="SSF47113">
    <property type="entry name" value="Histone-fold"/>
    <property type="match status" value="1"/>
</dbReference>
<evidence type="ECO:0000256" key="8">
    <source>
        <dbReference type="SAM" id="MobiDB-lite"/>
    </source>
</evidence>
<comment type="subcellular location">
    <subcellularLocation>
        <location evidence="1">Nucleus</location>
    </subcellularLocation>
</comment>
<dbReference type="PANTHER" id="PTHR11064">
    <property type="entry name" value="CCAAT-BINDING TRANSCRIPTION FACTOR-RELATED"/>
    <property type="match status" value="1"/>
</dbReference>
<name>A0AAV2TBW1_CALDB</name>
<dbReference type="InterPro" id="IPR003958">
    <property type="entry name" value="CBFA_NFYB_domain"/>
</dbReference>
<dbReference type="GO" id="GO:0016602">
    <property type="term" value="C:CCAAT-binding factor complex"/>
    <property type="evidence" value="ECO:0007669"/>
    <property type="project" value="InterPro"/>
</dbReference>
<feature type="domain" description="Transcription factor CBF/NF-Y/archaeal histone" evidence="9">
    <location>
        <begin position="51"/>
        <end position="115"/>
    </location>
</feature>
<dbReference type="InterPro" id="IPR027113">
    <property type="entry name" value="Transc_fact_NFYB/HAP3"/>
</dbReference>
<evidence type="ECO:0000256" key="2">
    <source>
        <dbReference type="ARBA" id="ARBA00009053"/>
    </source>
</evidence>
<dbReference type="PRINTS" id="PR00615">
    <property type="entry name" value="CCAATSUBUNTA"/>
</dbReference>